<evidence type="ECO:0000313" key="3">
    <source>
        <dbReference type="EMBL" id="SHE26393.1"/>
    </source>
</evidence>
<evidence type="ECO:0000256" key="2">
    <source>
        <dbReference type="SAM" id="Phobius"/>
    </source>
</evidence>
<keyword evidence="2" id="KW-0472">Membrane</keyword>
<evidence type="ECO:0000313" key="4">
    <source>
        <dbReference type="Proteomes" id="UP000184291"/>
    </source>
</evidence>
<keyword evidence="2" id="KW-1133">Transmembrane helix</keyword>
<dbReference type="EMBL" id="FQTT01000014">
    <property type="protein sequence ID" value="SHE26393.1"/>
    <property type="molecule type" value="Genomic_DNA"/>
</dbReference>
<keyword evidence="4" id="KW-1185">Reference proteome</keyword>
<proteinExistence type="predicted"/>
<feature type="region of interest" description="Disordered" evidence="1">
    <location>
        <begin position="1"/>
        <end position="76"/>
    </location>
</feature>
<feature type="transmembrane region" description="Helical" evidence="2">
    <location>
        <begin position="82"/>
        <end position="101"/>
    </location>
</feature>
<gene>
    <name evidence="3" type="ORF">ACGLYG10_2644</name>
</gene>
<evidence type="ECO:0000256" key="1">
    <source>
        <dbReference type="SAM" id="MobiDB-lite"/>
    </source>
</evidence>
<sequence length="535" mass="57520">MSVFSRRGIRPPGAPRSIRPPRQLIGSSPVRPATADGEPTAPTRPSPPAGSTPRNSHGLNQPPRNTGSLPQYVSSRRRSRTLPAGIIAVAAVVIVCASVLGNRFGSATEAEITPSPASPTPRTVNAVVEPPAQTGCSTTAVLDTPTDPTGWAEEWRLDSGRGDLLDVPNWQAFSAGDCLVIVSERHLDTPAKVTGYHLTSTGAEELWTRSGDDPDGKDINRLYPGEYAQWWGGYLATGRLLLDPSTGDLTQAPWADESGVVISIAEELAINCRHAYSSSAATCSAWDWNDGNPSQRWKQDYEEDMVYPTIGFGMSGNVQDGSLVANTESDAENTRTYTLMSLADGSLHGNWPRSTDAGGFPVFIPARDGWLLLSKSQNQAALITSGGEEGQPFPVIAELPTVLLTDGELPMLAQLRAAYRDGDFDWADVVLQCRDTSACTLNGNEVDLPESVLIDTYLQGGYYQRMAALTADGRSLVLRSRPNVNAWAIVFDTESGEVLVPEYSQDRSKGRALVRTTDDLILMGVDSEVIAYTPS</sequence>
<dbReference type="STRING" id="1892869.ACGLYG10_2644"/>
<keyword evidence="2" id="KW-0812">Transmembrane</keyword>
<name>A0A1M4S2E1_9ACTO</name>
<organism evidence="3 4">
    <name type="scientific">Actinomyces glycerinitolerans</name>
    <dbReference type="NCBI Taxonomy" id="1892869"/>
    <lineage>
        <taxon>Bacteria</taxon>
        <taxon>Bacillati</taxon>
        <taxon>Actinomycetota</taxon>
        <taxon>Actinomycetes</taxon>
        <taxon>Actinomycetales</taxon>
        <taxon>Actinomycetaceae</taxon>
        <taxon>Actinomyces</taxon>
    </lineage>
</organism>
<dbReference type="AlphaFoldDB" id="A0A1M4S2E1"/>
<feature type="compositionally biased region" description="Polar residues" evidence="1">
    <location>
        <begin position="52"/>
        <end position="74"/>
    </location>
</feature>
<dbReference type="Proteomes" id="UP000184291">
    <property type="component" value="Unassembled WGS sequence"/>
</dbReference>
<accession>A0A1M4S2E1</accession>
<protein>
    <submittedName>
        <fullName evidence="3">Uncharacterized protein</fullName>
    </submittedName>
</protein>
<reference evidence="4" key="1">
    <citation type="submission" date="2016-09" db="EMBL/GenBank/DDBJ databases">
        <authorList>
            <person name="Strepis N."/>
        </authorList>
    </citation>
    <scope>NUCLEOTIDE SEQUENCE [LARGE SCALE GENOMIC DNA]</scope>
</reference>